<dbReference type="Pfam" id="PF00583">
    <property type="entry name" value="Acetyltransf_1"/>
    <property type="match status" value="1"/>
</dbReference>
<feature type="domain" description="N-acetyltransferase" evidence="1">
    <location>
        <begin position="1"/>
        <end position="147"/>
    </location>
</feature>
<name>A0AAN7U0M4_9MYCE</name>
<dbReference type="EMBL" id="JAVFKY010000003">
    <property type="protein sequence ID" value="KAK5579083.1"/>
    <property type="molecule type" value="Genomic_DNA"/>
</dbReference>
<dbReference type="Proteomes" id="UP001344447">
    <property type="component" value="Unassembled WGS sequence"/>
</dbReference>
<proteinExistence type="predicted"/>
<protein>
    <recommendedName>
        <fullName evidence="1">N-acetyltransferase domain-containing protein</fullName>
    </recommendedName>
</protein>
<keyword evidence="3" id="KW-1185">Reference proteome</keyword>
<dbReference type="GO" id="GO:0016747">
    <property type="term" value="F:acyltransferase activity, transferring groups other than amino-acyl groups"/>
    <property type="evidence" value="ECO:0007669"/>
    <property type="project" value="InterPro"/>
</dbReference>
<dbReference type="SUPFAM" id="SSF55729">
    <property type="entry name" value="Acyl-CoA N-acyltransferases (Nat)"/>
    <property type="match status" value="1"/>
</dbReference>
<dbReference type="AlphaFoldDB" id="A0AAN7U0M4"/>
<evidence type="ECO:0000259" key="1">
    <source>
        <dbReference type="PROSITE" id="PS51186"/>
    </source>
</evidence>
<dbReference type="InterPro" id="IPR016181">
    <property type="entry name" value="Acyl_CoA_acyltransferase"/>
</dbReference>
<reference evidence="2 3" key="1">
    <citation type="submission" date="2023-11" db="EMBL/GenBank/DDBJ databases">
        <title>Dfirmibasis_genome.</title>
        <authorList>
            <person name="Edelbroek B."/>
            <person name="Kjellin J."/>
            <person name="Jerlstrom-Hultqvist J."/>
            <person name="Soderbom F."/>
        </authorList>
    </citation>
    <scope>NUCLEOTIDE SEQUENCE [LARGE SCALE GENOMIC DNA]</scope>
    <source>
        <strain evidence="2 3">TNS-C-14</strain>
    </source>
</reference>
<dbReference type="InterPro" id="IPR000182">
    <property type="entry name" value="GNAT_dom"/>
</dbReference>
<evidence type="ECO:0000313" key="3">
    <source>
        <dbReference type="Proteomes" id="UP001344447"/>
    </source>
</evidence>
<comment type="caution">
    <text evidence="2">The sequence shown here is derived from an EMBL/GenBank/DDBJ whole genome shotgun (WGS) entry which is preliminary data.</text>
</comment>
<dbReference type="PROSITE" id="PS51186">
    <property type="entry name" value="GNAT"/>
    <property type="match status" value="1"/>
</dbReference>
<gene>
    <name evidence="2" type="ORF">RB653_008762</name>
</gene>
<dbReference type="CDD" id="cd04301">
    <property type="entry name" value="NAT_SF"/>
    <property type="match status" value="1"/>
</dbReference>
<sequence length="147" mass="17637">MNVIIKECNYNDILELRRKVMYPEKDLDYVKVENDEDKSGSTIHLGLYENRSEREKPISIISLFLNKDKKEMQFRKFATKIEFQNKGYGTELLSYVINYAKTNSIKRIWCNSRAEKSDFYVKKFNFNLTNQTYTKDGRDFIILERFL</sequence>
<dbReference type="Gene3D" id="3.40.630.30">
    <property type="match status" value="1"/>
</dbReference>
<evidence type="ECO:0000313" key="2">
    <source>
        <dbReference type="EMBL" id="KAK5579083.1"/>
    </source>
</evidence>
<accession>A0AAN7U0M4</accession>
<organism evidence="2 3">
    <name type="scientific">Dictyostelium firmibasis</name>
    <dbReference type="NCBI Taxonomy" id="79012"/>
    <lineage>
        <taxon>Eukaryota</taxon>
        <taxon>Amoebozoa</taxon>
        <taxon>Evosea</taxon>
        <taxon>Eumycetozoa</taxon>
        <taxon>Dictyostelia</taxon>
        <taxon>Dictyosteliales</taxon>
        <taxon>Dictyosteliaceae</taxon>
        <taxon>Dictyostelium</taxon>
    </lineage>
</organism>